<gene>
    <name evidence="1" type="ORF">DERF_009869</name>
</gene>
<dbReference type="Proteomes" id="UP000790347">
    <property type="component" value="Unassembled WGS sequence"/>
</dbReference>
<keyword evidence="2" id="KW-1185">Reference proteome</keyword>
<evidence type="ECO:0000313" key="1">
    <source>
        <dbReference type="EMBL" id="KAH9511404.1"/>
    </source>
</evidence>
<dbReference type="AlphaFoldDB" id="A0A922L1C9"/>
<proteinExistence type="predicted"/>
<evidence type="ECO:0000313" key="2">
    <source>
        <dbReference type="Proteomes" id="UP000790347"/>
    </source>
</evidence>
<reference evidence="1" key="1">
    <citation type="submission" date="2013-05" db="EMBL/GenBank/DDBJ databases">
        <authorList>
            <person name="Yim A.K.Y."/>
            <person name="Chan T.F."/>
            <person name="Ji K.M."/>
            <person name="Liu X.Y."/>
            <person name="Zhou J.W."/>
            <person name="Li R.Q."/>
            <person name="Yang K.Y."/>
            <person name="Li J."/>
            <person name="Li M."/>
            <person name="Law P.T.W."/>
            <person name="Wu Y.L."/>
            <person name="Cai Z.L."/>
            <person name="Qin H."/>
            <person name="Bao Y."/>
            <person name="Leung R.K.K."/>
            <person name="Ng P.K.S."/>
            <person name="Zou J."/>
            <person name="Zhong X.J."/>
            <person name="Ran P.X."/>
            <person name="Zhong N.S."/>
            <person name="Liu Z.G."/>
            <person name="Tsui S.K.W."/>
        </authorList>
    </citation>
    <scope>NUCLEOTIDE SEQUENCE</scope>
    <source>
        <strain evidence="1">Derf</strain>
        <tissue evidence="1">Whole organism</tissue>
    </source>
</reference>
<name>A0A922L1C9_DERFA</name>
<accession>A0A922L1C9</accession>
<reference evidence="1" key="2">
    <citation type="journal article" date="2022" name="Res Sq">
        <title>Comparative Genomics Reveals Insights into the Divergent Evolution of Astigmatic Mites and Household Pest Adaptations.</title>
        <authorList>
            <person name="Xiong Q."/>
            <person name="Wan A.T.-Y."/>
            <person name="Liu X.-Y."/>
            <person name="Fung C.S.-H."/>
            <person name="Xiao X."/>
            <person name="Malainual N."/>
            <person name="Hou J."/>
            <person name="Wang L."/>
            <person name="Wang M."/>
            <person name="Yang K."/>
            <person name="Cui Y."/>
            <person name="Leung E."/>
            <person name="Nong W."/>
            <person name="Shin S.-K."/>
            <person name="Au S."/>
            <person name="Jeong K.Y."/>
            <person name="Chew F.T."/>
            <person name="Hui J."/>
            <person name="Leung T.F."/>
            <person name="Tungtrongchitr A."/>
            <person name="Zhong N."/>
            <person name="Liu Z."/>
            <person name="Tsui S."/>
        </authorList>
    </citation>
    <scope>NUCLEOTIDE SEQUENCE</scope>
    <source>
        <strain evidence="1">Derf</strain>
        <tissue evidence="1">Whole organism</tissue>
    </source>
</reference>
<organism evidence="1 2">
    <name type="scientific">Dermatophagoides farinae</name>
    <name type="common">American house dust mite</name>
    <dbReference type="NCBI Taxonomy" id="6954"/>
    <lineage>
        <taxon>Eukaryota</taxon>
        <taxon>Metazoa</taxon>
        <taxon>Ecdysozoa</taxon>
        <taxon>Arthropoda</taxon>
        <taxon>Chelicerata</taxon>
        <taxon>Arachnida</taxon>
        <taxon>Acari</taxon>
        <taxon>Acariformes</taxon>
        <taxon>Sarcoptiformes</taxon>
        <taxon>Astigmata</taxon>
        <taxon>Psoroptidia</taxon>
        <taxon>Analgoidea</taxon>
        <taxon>Pyroglyphidae</taxon>
        <taxon>Dermatophagoidinae</taxon>
        <taxon>Dermatophagoides</taxon>
    </lineage>
</organism>
<comment type="caution">
    <text evidence="1">The sequence shown here is derived from an EMBL/GenBank/DDBJ whole genome shotgun (WGS) entry which is preliminary data.</text>
</comment>
<dbReference type="EMBL" id="ASGP02000004">
    <property type="protein sequence ID" value="KAH9511404.1"/>
    <property type="molecule type" value="Genomic_DNA"/>
</dbReference>
<protein>
    <submittedName>
        <fullName evidence="1">Uncharacterized protein</fullName>
    </submittedName>
</protein>
<sequence length="110" mass="11787">MCLNQSNETCVLMDSCPLREYTNTRCPHSGLSYAPLVGAAGVNCIELPSCAKMFSNFRLLLGLLKLPGILPSRSFTVSLIMIPCCAGITCGGNSRLVSSESSLPVMLRPF</sequence>